<accession>A0A106BVM7</accession>
<evidence type="ECO:0008006" key="3">
    <source>
        <dbReference type="Google" id="ProtNLM"/>
    </source>
</evidence>
<proteinExistence type="predicted"/>
<dbReference type="OrthoDB" id="8622087at2"/>
<sequence>MIPNPWLLLGALGTAAALTLGAYFYGVSAGVDRTETAWQAREATINAASAVAIQSAETKARTAERKSATEVAVVSTEYQQKLRNIANEKDRIIAGLRVINGGLFIDTRRPQTCENSVPAAGPGPGGRDGRTRAELSVEASDFLIGEASRADQVVEQLTACQAIVTMDRD</sequence>
<reference evidence="1 2" key="1">
    <citation type="journal article" date="2015" name="Appl. Environ. Microbiol.">
        <title>Aerobic and Anaerobic Thiosulfate Oxidation by a Cold-Adapted, Subglacial Chemoautotroph.</title>
        <authorList>
            <person name="Harrold Z.R."/>
            <person name="Skidmore M.L."/>
            <person name="Hamilton T.L."/>
            <person name="Desch L."/>
            <person name="Amada K."/>
            <person name="van Gelder W."/>
            <person name="Glover K."/>
            <person name="Roden E.E."/>
            <person name="Boyd E.S."/>
        </authorList>
    </citation>
    <scope>NUCLEOTIDE SEQUENCE [LARGE SCALE GENOMIC DNA]</scope>
    <source>
        <strain evidence="1 2">RG</strain>
    </source>
</reference>
<dbReference type="Pfam" id="PF03245">
    <property type="entry name" value="Phage_lysis"/>
    <property type="match status" value="1"/>
</dbReference>
<evidence type="ECO:0000313" key="2">
    <source>
        <dbReference type="Proteomes" id="UP000064243"/>
    </source>
</evidence>
<dbReference type="EMBL" id="LDUG01000004">
    <property type="protein sequence ID" value="KVW99507.1"/>
    <property type="molecule type" value="Genomic_DNA"/>
</dbReference>
<protein>
    <recommendedName>
        <fullName evidence="3">Bacteriophage lysis protein</fullName>
    </recommendedName>
</protein>
<dbReference type="InterPro" id="IPR004929">
    <property type="entry name" value="I-spanin"/>
</dbReference>
<evidence type="ECO:0000313" key="1">
    <source>
        <dbReference type="EMBL" id="KVW99507.1"/>
    </source>
</evidence>
<dbReference type="GO" id="GO:0044659">
    <property type="term" value="P:viral release from host cell by cytolysis"/>
    <property type="evidence" value="ECO:0007669"/>
    <property type="project" value="InterPro"/>
</dbReference>
<name>A0A106BVM7_THIDE</name>
<gene>
    <name evidence="1" type="ORF">ABW22_01425</name>
</gene>
<comment type="caution">
    <text evidence="1">The sequence shown here is derived from an EMBL/GenBank/DDBJ whole genome shotgun (WGS) entry which is preliminary data.</text>
</comment>
<keyword evidence="2" id="KW-1185">Reference proteome</keyword>
<dbReference type="RefSeq" id="WP_059751231.1">
    <property type="nucleotide sequence ID" value="NZ_LDUG01000004.1"/>
</dbReference>
<dbReference type="PATRIC" id="fig|36861.3.peg.2541"/>
<organism evidence="1 2">
    <name type="scientific">Thiobacillus denitrificans</name>
    <dbReference type="NCBI Taxonomy" id="36861"/>
    <lineage>
        <taxon>Bacteria</taxon>
        <taxon>Pseudomonadati</taxon>
        <taxon>Pseudomonadota</taxon>
        <taxon>Betaproteobacteria</taxon>
        <taxon>Nitrosomonadales</taxon>
        <taxon>Thiobacillaceae</taxon>
        <taxon>Thiobacillus</taxon>
    </lineage>
</organism>
<dbReference type="AlphaFoldDB" id="A0A106BVM7"/>
<dbReference type="Proteomes" id="UP000064243">
    <property type="component" value="Unassembled WGS sequence"/>
</dbReference>